<evidence type="ECO:0000256" key="1">
    <source>
        <dbReference type="ARBA" id="ARBA00022737"/>
    </source>
</evidence>
<dbReference type="InterPro" id="IPR002110">
    <property type="entry name" value="Ankyrin_rpt"/>
</dbReference>
<reference evidence="4 5" key="1">
    <citation type="submission" date="2024-07" db="EMBL/GenBank/DDBJ databases">
        <title>Section-level genome sequencing and comparative genomics of Aspergillus sections Usti and Cavernicolus.</title>
        <authorList>
            <consortium name="Lawrence Berkeley National Laboratory"/>
            <person name="Nybo J.L."/>
            <person name="Vesth T.C."/>
            <person name="Theobald S."/>
            <person name="Frisvad J.C."/>
            <person name="Larsen T.O."/>
            <person name="Kjaerboelling I."/>
            <person name="Rothschild-Mancinelli K."/>
            <person name="Lyhne E.K."/>
            <person name="Kogle M.E."/>
            <person name="Barry K."/>
            <person name="Clum A."/>
            <person name="Na H."/>
            <person name="Ledsgaard L."/>
            <person name="Lin J."/>
            <person name="Lipzen A."/>
            <person name="Kuo A."/>
            <person name="Riley R."/>
            <person name="Mondo S."/>
            <person name="Labutti K."/>
            <person name="Haridas S."/>
            <person name="Pangalinan J."/>
            <person name="Salamov A.A."/>
            <person name="Simmons B.A."/>
            <person name="Magnuson J.K."/>
            <person name="Chen J."/>
            <person name="Drula E."/>
            <person name="Henrissat B."/>
            <person name="Wiebenga A."/>
            <person name="Lubbers R.J."/>
            <person name="Gomes A.C."/>
            <person name="Makela M.R."/>
            <person name="Stajich J."/>
            <person name="Grigoriev I.V."/>
            <person name="Mortensen U.H."/>
            <person name="De Vries R.P."/>
            <person name="Baker S.E."/>
            <person name="Andersen M.R."/>
        </authorList>
    </citation>
    <scope>NUCLEOTIDE SEQUENCE [LARGE SCALE GENOMIC DNA]</scope>
    <source>
        <strain evidence="4 5">CBS 123904</strain>
    </source>
</reference>
<keyword evidence="2 3" id="KW-0040">ANK repeat</keyword>
<comment type="caution">
    <text evidence="4">The sequence shown here is derived from an EMBL/GenBank/DDBJ whole genome shotgun (WGS) entry which is preliminary data.</text>
</comment>
<dbReference type="PROSITE" id="PS50297">
    <property type="entry name" value="ANK_REP_REGION"/>
    <property type="match status" value="3"/>
</dbReference>
<dbReference type="Proteomes" id="UP001610446">
    <property type="component" value="Unassembled WGS sequence"/>
</dbReference>
<proteinExistence type="predicted"/>
<sequence>MSKALQYGDDGLDPIERITNAAAEGKTDQIQKILKEAPPASHQDLKNRALLFAAMNGNASTVKTLLVQSADQAFSHDGPPHSELCGRTGAVILGHNPTALHLAVERGHHAVTKLLLRRAPGFPWMMGVYPRTVFWMTALHVAVSNNDLEMAELLLRHGVPADYAYTIGEEFPVTTSGYQPASGYQWAKDHSPHRRPALYIAAARGDEEMVRLLLRYGDGVGGWRRKHRWRTMTDLVGCAAWNGRLGVVKFLLDYGFDMNGHGLGGGPALRDGAEAGHADVVEFLVKKGARLRGLTTNMGLLETAVSAGHISVVRRALEMGQAPADEGDCQKAIGLAVREDKTEIFGACLEYASSQAPPLPLDYDGLLRDAVRNGNLRIVQGLLFRWKSTNWGEEITLDSDWCVEGAGEVGNYEIVQALLTVNEDLSAEDTKQVPY</sequence>
<dbReference type="InterPro" id="IPR036770">
    <property type="entry name" value="Ankyrin_rpt-contain_sf"/>
</dbReference>
<keyword evidence="5" id="KW-1185">Reference proteome</keyword>
<keyword evidence="1" id="KW-0677">Repeat</keyword>
<feature type="repeat" description="ANK" evidence="3">
    <location>
        <begin position="95"/>
        <end position="118"/>
    </location>
</feature>
<dbReference type="EMBL" id="JBFXLU010000073">
    <property type="protein sequence ID" value="KAL2845266.1"/>
    <property type="molecule type" value="Genomic_DNA"/>
</dbReference>
<feature type="repeat" description="ANK" evidence="3">
    <location>
        <begin position="193"/>
        <end position="217"/>
    </location>
</feature>
<name>A0ABR4JYZ1_9EURO</name>
<dbReference type="PANTHER" id="PTHR24198">
    <property type="entry name" value="ANKYRIN REPEAT AND PROTEIN KINASE DOMAIN-CONTAINING PROTEIN"/>
    <property type="match status" value="1"/>
</dbReference>
<evidence type="ECO:0000313" key="5">
    <source>
        <dbReference type="Proteomes" id="UP001610446"/>
    </source>
</evidence>
<dbReference type="PROSITE" id="PS50088">
    <property type="entry name" value="ANK_REPEAT"/>
    <property type="match status" value="3"/>
</dbReference>
<evidence type="ECO:0000256" key="3">
    <source>
        <dbReference type="PROSITE-ProRule" id="PRU00023"/>
    </source>
</evidence>
<protein>
    <submittedName>
        <fullName evidence="4">Ankyrin repeat-containing domain protein</fullName>
    </submittedName>
</protein>
<accession>A0ABR4JYZ1</accession>
<evidence type="ECO:0000256" key="2">
    <source>
        <dbReference type="ARBA" id="ARBA00023043"/>
    </source>
</evidence>
<feature type="repeat" description="ANK" evidence="3">
    <location>
        <begin position="134"/>
        <end position="166"/>
    </location>
</feature>
<dbReference type="PANTHER" id="PTHR24198:SF165">
    <property type="entry name" value="ANKYRIN REPEAT-CONTAINING PROTEIN-RELATED"/>
    <property type="match status" value="1"/>
</dbReference>
<organism evidence="4 5">
    <name type="scientific">Aspergillus pseudoustus</name>
    <dbReference type="NCBI Taxonomy" id="1810923"/>
    <lineage>
        <taxon>Eukaryota</taxon>
        <taxon>Fungi</taxon>
        <taxon>Dikarya</taxon>
        <taxon>Ascomycota</taxon>
        <taxon>Pezizomycotina</taxon>
        <taxon>Eurotiomycetes</taxon>
        <taxon>Eurotiomycetidae</taxon>
        <taxon>Eurotiales</taxon>
        <taxon>Aspergillaceae</taxon>
        <taxon>Aspergillus</taxon>
        <taxon>Aspergillus subgen. Nidulantes</taxon>
    </lineage>
</organism>
<dbReference type="SMART" id="SM00248">
    <property type="entry name" value="ANK"/>
    <property type="match status" value="8"/>
</dbReference>
<dbReference type="SUPFAM" id="SSF48403">
    <property type="entry name" value="Ankyrin repeat"/>
    <property type="match status" value="2"/>
</dbReference>
<evidence type="ECO:0000313" key="4">
    <source>
        <dbReference type="EMBL" id="KAL2845266.1"/>
    </source>
</evidence>
<dbReference type="Gene3D" id="1.25.40.20">
    <property type="entry name" value="Ankyrin repeat-containing domain"/>
    <property type="match status" value="2"/>
</dbReference>
<gene>
    <name evidence="4" type="ORF">BJY01DRAFT_247742</name>
</gene>
<dbReference type="Pfam" id="PF12796">
    <property type="entry name" value="Ank_2"/>
    <property type="match status" value="2"/>
</dbReference>